<dbReference type="VEuPathDB" id="FungiDB:Z517_07753"/>
<feature type="region of interest" description="Disordered" evidence="1">
    <location>
        <begin position="59"/>
        <end position="88"/>
    </location>
</feature>
<sequence>MSPRPPTSTSAGQAEHYTSRVVISNIDPGNMARIQLQGGPPVLRSLSNYDPAMSMTLDNQRRRVWRQQQGRIDRKAQQTRQNEEQNEE</sequence>
<protein>
    <submittedName>
        <fullName evidence="2">Uncharacterized protein</fullName>
    </submittedName>
</protein>
<proteinExistence type="predicted"/>
<dbReference type="GeneID" id="25307243"/>
<dbReference type="EMBL" id="KN846973">
    <property type="protein sequence ID" value="KIW77920.1"/>
    <property type="molecule type" value="Genomic_DNA"/>
</dbReference>
<keyword evidence="3" id="KW-1185">Reference proteome</keyword>
<reference evidence="2 3" key="1">
    <citation type="submission" date="2015-01" db="EMBL/GenBank/DDBJ databases">
        <title>The Genome Sequence of Fonsecaea pedrosoi CBS 271.37.</title>
        <authorList>
            <consortium name="The Broad Institute Genomics Platform"/>
            <person name="Cuomo C."/>
            <person name="de Hoog S."/>
            <person name="Gorbushina A."/>
            <person name="Stielow B."/>
            <person name="Teixiera M."/>
            <person name="Abouelleil A."/>
            <person name="Chapman S.B."/>
            <person name="Priest M."/>
            <person name="Young S.K."/>
            <person name="Wortman J."/>
            <person name="Nusbaum C."/>
            <person name="Birren B."/>
        </authorList>
    </citation>
    <scope>NUCLEOTIDE SEQUENCE [LARGE SCALE GENOMIC DNA]</scope>
    <source>
        <strain evidence="2 3">CBS 271.37</strain>
    </source>
</reference>
<evidence type="ECO:0000313" key="2">
    <source>
        <dbReference type="EMBL" id="KIW77920.1"/>
    </source>
</evidence>
<name>A0A0D2GH64_9EURO</name>
<dbReference type="Proteomes" id="UP000053029">
    <property type="component" value="Unassembled WGS sequence"/>
</dbReference>
<dbReference type="AlphaFoldDB" id="A0A0D2GH64"/>
<gene>
    <name evidence="2" type="ORF">Z517_07753</name>
</gene>
<evidence type="ECO:0000313" key="3">
    <source>
        <dbReference type="Proteomes" id="UP000053029"/>
    </source>
</evidence>
<dbReference type="RefSeq" id="XP_013281728.1">
    <property type="nucleotide sequence ID" value="XM_013426274.1"/>
</dbReference>
<organism evidence="2 3">
    <name type="scientific">Fonsecaea pedrosoi CBS 271.37</name>
    <dbReference type="NCBI Taxonomy" id="1442368"/>
    <lineage>
        <taxon>Eukaryota</taxon>
        <taxon>Fungi</taxon>
        <taxon>Dikarya</taxon>
        <taxon>Ascomycota</taxon>
        <taxon>Pezizomycotina</taxon>
        <taxon>Eurotiomycetes</taxon>
        <taxon>Chaetothyriomycetidae</taxon>
        <taxon>Chaetothyriales</taxon>
        <taxon>Herpotrichiellaceae</taxon>
        <taxon>Fonsecaea</taxon>
    </lineage>
</organism>
<evidence type="ECO:0000256" key="1">
    <source>
        <dbReference type="SAM" id="MobiDB-lite"/>
    </source>
</evidence>
<accession>A0A0D2GH64</accession>
<dbReference type="HOGENOM" id="CLU_2469107_0_0_1"/>